<keyword evidence="2" id="KW-1185">Reference proteome</keyword>
<organism evidence="1 2">
    <name type="scientific">Penicillium citrinum</name>
    <dbReference type="NCBI Taxonomy" id="5077"/>
    <lineage>
        <taxon>Eukaryota</taxon>
        <taxon>Fungi</taxon>
        <taxon>Dikarya</taxon>
        <taxon>Ascomycota</taxon>
        <taxon>Pezizomycotina</taxon>
        <taxon>Eurotiomycetes</taxon>
        <taxon>Eurotiomycetidae</taxon>
        <taxon>Eurotiales</taxon>
        <taxon>Aspergillaceae</taxon>
        <taxon>Penicillium</taxon>
    </lineage>
</organism>
<dbReference type="OrthoDB" id="10449407at2759"/>
<dbReference type="GeneID" id="81380397"/>
<evidence type="ECO:0000313" key="2">
    <source>
        <dbReference type="Proteomes" id="UP001147733"/>
    </source>
</evidence>
<name>A0A9W9PA67_PENCI</name>
<protein>
    <submittedName>
        <fullName evidence="1">Uncharacterized protein</fullName>
    </submittedName>
</protein>
<dbReference type="AlphaFoldDB" id="A0A9W9PA67"/>
<reference evidence="1" key="1">
    <citation type="submission" date="2022-11" db="EMBL/GenBank/DDBJ databases">
        <authorList>
            <person name="Petersen C."/>
        </authorList>
    </citation>
    <scope>NUCLEOTIDE SEQUENCE</scope>
    <source>
        <strain evidence="1">IBT 23319</strain>
    </source>
</reference>
<evidence type="ECO:0000313" key="1">
    <source>
        <dbReference type="EMBL" id="KAJ5240719.1"/>
    </source>
</evidence>
<accession>A0A9W9PA67</accession>
<gene>
    <name evidence="1" type="ORF">N7469_002310</name>
</gene>
<sequence>MPAYVSEPHSRYHRAQREESRFHQFLHEAKEQVSLLEYERYHLTRELERLRNYSWSLYHEYIKGIEKLEEARKERPPGC</sequence>
<comment type="caution">
    <text evidence="1">The sequence shown here is derived from an EMBL/GenBank/DDBJ whole genome shotgun (WGS) entry which is preliminary data.</text>
</comment>
<proteinExistence type="predicted"/>
<dbReference type="EMBL" id="JAPQKT010000002">
    <property type="protein sequence ID" value="KAJ5240719.1"/>
    <property type="molecule type" value="Genomic_DNA"/>
</dbReference>
<reference evidence="1" key="2">
    <citation type="journal article" date="2023" name="IMA Fungus">
        <title>Comparative genomic study of the Penicillium genus elucidates a diverse pangenome and 15 lateral gene transfer events.</title>
        <authorList>
            <person name="Petersen C."/>
            <person name="Sorensen T."/>
            <person name="Nielsen M.R."/>
            <person name="Sondergaard T.E."/>
            <person name="Sorensen J.L."/>
            <person name="Fitzpatrick D.A."/>
            <person name="Frisvad J.C."/>
            <person name="Nielsen K.L."/>
        </authorList>
    </citation>
    <scope>NUCLEOTIDE SEQUENCE</scope>
    <source>
        <strain evidence="1">IBT 23319</strain>
    </source>
</reference>
<dbReference type="Proteomes" id="UP001147733">
    <property type="component" value="Unassembled WGS sequence"/>
</dbReference>
<dbReference type="RefSeq" id="XP_056503724.1">
    <property type="nucleotide sequence ID" value="XM_056641230.1"/>
</dbReference>